<dbReference type="EMBL" id="GDKF01007989">
    <property type="protein sequence ID" value="JAT70633.1"/>
    <property type="molecule type" value="Transcribed_RNA"/>
</dbReference>
<proteinExistence type="predicted"/>
<dbReference type="InterPro" id="IPR040217">
    <property type="entry name" value="ACR1-12"/>
</dbReference>
<feature type="compositionally biased region" description="Low complexity" evidence="2">
    <location>
        <begin position="323"/>
        <end position="332"/>
    </location>
</feature>
<protein>
    <recommendedName>
        <fullName evidence="3">ACT domain-containing protein</fullName>
    </recommendedName>
</protein>
<evidence type="ECO:0000256" key="1">
    <source>
        <dbReference type="ARBA" id="ARBA00022737"/>
    </source>
</evidence>
<dbReference type="Gene3D" id="3.30.70.260">
    <property type="match status" value="1"/>
</dbReference>
<feature type="compositionally biased region" description="Acidic residues" evidence="2">
    <location>
        <begin position="283"/>
        <end position="292"/>
    </location>
</feature>
<evidence type="ECO:0000313" key="4">
    <source>
        <dbReference type="EMBL" id="JAT70633.1"/>
    </source>
</evidence>
<gene>
    <name evidence="4" type="ORF">g.2721</name>
</gene>
<name>A0A1D1ZVB1_AUXPR</name>
<dbReference type="AlphaFoldDB" id="A0A1D1ZVB1"/>
<dbReference type="SUPFAM" id="SSF55021">
    <property type="entry name" value="ACT-like"/>
    <property type="match status" value="3"/>
</dbReference>
<dbReference type="PROSITE" id="PS51671">
    <property type="entry name" value="ACT"/>
    <property type="match status" value="2"/>
</dbReference>
<reference evidence="4" key="1">
    <citation type="submission" date="2015-08" db="EMBL/GenBank/DDBJ databases">
        <authorList>
            <person name="Babu N.S."/>
            <person name="Beckwith C.J."/>
            <person name="Beseler K.G."/>
            <person name="Brison A."/>
            <person name="Carone J.V."/>
            <person name="Caskin T.P."/>
            <person name="Diamond M."/>
            <person name="Durham M.E."/>
            <person name="Foxe J.M."/>
            <person name="Go M."/>
            <person name="Henderson B.A."/>
            <person name="Jones I.B."/>
            <person name="McGettigan J.A."/>
            <person name="Micheletti S.J."/>
            <person name="Nasrallah M.E."/>
            <person name="Ortiz D."/>
            <person name="Piller C.R."/>
            <person name="Privatt S.R."/>
            <person name="Schneider S.L."/>
            <person name="Sharp S."/>
            <person name="Smith T.C."/>
            <person name="Stanton J.D."/>
            <person name="Ullery H.E."/>
            <person name="Wilson R.J."/>
            <person name="Serrano M.G."/>
            <person name="Buck G."/>
            <person name="Lee V."/>
            <person name="Wang Y."/>
            <person name="Carvalho R."/>
            <person name="Voegtly L."/>
            <person name="Shi R."/>
            <person name="Duckworth R."/>
            <person name="Johnson A."/>
            <person name="Loviza R."/>
            <person name="Walstead R."/>
            <person name="Shah Z."/>
            <person name="Kiflezghi M."/>
            <person name="Wade K."/>
            <person name="Ball S.L."/>
            <person name="Bradley K.W."/>
            <person name="Asai D.J."/>
            <person name="Bowman C.A."/>
            <person name="Russell D.A."/>
            <person name="Pope W.H."/>
            <person name="Jacobs-Sera D."/>
            <person name="Hendrix R.W."/>
            <person name="Hatfull G.F."/>
        </authorList>
    </citation>
    <scope>NUCLEOTIDE SEQUENCE</scope>
</reference>
<organism evidence="4">
    <name type="scientific">Auxenochlorella protothecoides</name>
    <name type="common">Green microalga</name>
    <name type="synonym">Chlorella protothecoides</name>
    <dbReference type="NCBI Taxonomy" id="3075"/>
    <lineage>
        <taxon>Eukaryota</taxon>
        <taxon>Viridiplantae</taxon>
        <taxon>Chlorophyta</taxon>
        <taxon>core chlorophytes</taxon>
        <taxon>Trebouxiophyceae</taxon>
        <taxon>Chlorellales</taxon>
        <taxon>Chlorellaceae</taxon>
        <taxon>Auxenochlorella</taxon>
    </lineage>
</organism>
<evidence type="ECO:0000256" key="2">
    <source>
        <dbReference type="SAM" id="MobiDB-lite"/>
    </source>
</evidence>
<accession>A0A1D1ZVB1</accession>
<feature type="domain" description="ACT" evidence="3">
    <location>
        <begin position="490"/>
        <end position="570"/>
    </location>
</feature>
<dbReference type="PANTHER" id="PTHR31096">
    <property type="entry name" value="ACT DOMAIN-CONTAINING PROTEIN ACR4-RELATED"/>
    <property type="match status" value="1"/>
</dbReference>
<sequence length="597" mass="62915">MMYRAGFGQSSPSLLNLADWQEKEKVNPVNCAVDENGALLDNLTLELRVTPPEISIDNTVNSKYTFVKLSSANRPGSLIHVVQHFTELGLHIHSSRVTSCGGWFVDDFLLSEGDGKKILNQAKLRSIQQMLSAFYADDSPCLNGDETDDTSRVESTVFELAGPDGVGLLADVTRLLTHNGCNVRSAAVWTYRGRVAFVLSVTEKGRPIADEYKLGRLRQLVTAIMGGEAVSTIRLKSVRGEVHPDRRLHQLMLHEELEAWAASGGAAVDVEARAPAGGASASDDGDGDDLPTDSELSADTMLLGSPDSARGGGVPPRAPAPPAGASGDSASSLGKASGAALRAAAAALVGAAAPGRPPVRSASLAVGGVGGGGGHAPTPAVAPSAAAAWRSPKYDRPSVDIERCDSSGYWIVSIACRDRPKLLFDTVCTLADMDYDIWHATIDALPGGGAVQEYHVRPRGGEVAWDPEAAACLAAMLESSIQRRFPAGVKLHVRSVDRFGGLADLTRVLSEAGLSITRAKVRTYVNSNSSGHTFYVMSKSGQPPDRTRIQEVCTRLGGNLVEAGQESQSSSLGSHRFTFSFLHRSAGSPMSSSCGSV</sequence>
<dbReference type="InterPro" id="IPR045865">
    <property type="entry name" value="ACT-like_dom_sf"/>
</dbReference>
<dbReference type="InterPro" id="IPR002912">
    <property type="entry name" value="ACT_dom"/>
</dbReference>
<feature type="region of interest" description="Disordered" evidence="2">
    <location>
        <begin position="274"/>
        <end position="332"/>
    </location>
</feature>
<feature type="domain" description="ACT" evidence="3">
    <location>
        <begin position="157"/>
        <end position="238"/>
    </location>
</feature>
<dbReference type="PANTHER" id="PTHR31096:SF22">
    <property type="entry name" value="ACT DOMAIN-CONTAINING PROTEIN ACR4"/>
    <property type="match status" value="1"/>
</dbReference>
<evidence type="ECO:0000259" key="3">
    <source>
        <dbReference type="PROSITE" id="PS51671"/>
    </source>
</evidence>
<keyword evidence="1" id="KW-0677">Repeat</keyword>